<organism evidence="1 2">
    <name type="scientific">Rhizophagus irregularis</name>
    <dbReference type="NCBI Taxonomy" id="588596"/>
    <lineage>
        <taxon>Eukaryota</taxon>
        <taxon>Fungi</taxon>
        <taxon>Fungi incertae sedis</taxon>
        <taxon>Mucoromycota</taxon>
        <taxon>Glomeromycotina</taxon>
        <taxon>Glomeromycetes</taxon>
        <taxon>Glomerales</taxon>
        <taxon>Glomeraceae</taxon>
        <taxon>Rhizophagus</taxon>
    </lineage>
</organism>
<accession>A0A2I1HW70</accession>
<reference evidence="1 2" key="1">
    <citation type="submission" date="2015-10" db="EMBL/GenBank/DDBJ databases">
        <title>Genome analyses suggest a sexual origin of heterokaryosis in a supposedly ancient asexual fungus.</title>
        <authorList>
            <person name="Ropars J."/>
            <person name="Sedzielewska K."/>
            <person name="Noel J."/>
            <person name="Charron P."/>
            <person name="Farinelli L."/>
            <person name="Marton T."/>
            <person name="Kruger M."/>
            <person name="Pelin A."/>
            <person name="Brachmann A."/>
            <person name="Corradi N."/>
        </authorList>
    </citation>
    <scope>NUCLEOTIDE SEQUENCE [LARGE SCALE GENOMIC DNA]</scope>
    <source>
        <strain evidence="1 2">A4</strain>
    </source>
</reference>
<feature type="non-terminal residue" evidence="1">
    <location>
        <position position="219"/>
    </location>
</feature>
<keyword evidence="2" id="KW-1185">Reference proteome</keyword>
<dbReference type="EMBL" id="LLXI01008937">
    <property type="protein sequence ID" value="PKY63083.1"/>
    <property type="molecule type" value="Genomic_DNA"/>
</dbReference>
<proteinExistence type="predicted"/>
<gene>
    <name evidence="1" type="ORF">RhiirA4_490921</name>
</gene>
<protein>
    <submittedName>
        <fullName evidence="1">Uncharacterized protein</fullName>
    </submittedName>
</protein>
<dbReference type="AlphaFoldDB" id="A0A2I1HW70"/>
<name>A0A2I1HW70_9GLOM</name>
<evidence type="ECO:0000313" key="2">
    <source>
        <dbReference type="Proteomes" id="UP000234323"/>
    </source>
</evidence>
<sequence>MHEKYGESFILVAISRINVDEDMKGIKEKKHDNKTSEHEPGVENTEIDVITHDSDDKTTDQIKKGFAVYRVEVEKKMNKCPSNENLDDIKDSEDQNKEGIAINRIEIENEVSAVTCYYSNKISGICKFIEVSSEYDSPYDSQLKRFIILNFHGIYNLKFNDQYDQYDSFELNEEFEYPKSFKHELENFYTRDYTDIRDSHDYVDDDSYDFGGCMKRLLS</sequence>
<evidence type="ECO:0000313" key="1">
    <source>
        <dbReference type="EMBL" id="PKY63083.1"/>
    </source>
</evidence>
<comment type="caution">
    <text evidence="1">The sequence shown here is derived from an EMBL/GenBank/DDBJ whole genome shotgun (WGS) entry which is preliminary data.</text>
</comment>
<dbReference type="Proteomes" id="UP000234323">
    <property type="component" value="Unassembled WGS sequence"/>
</dbReference>